<dbReference type="GO" id="GO:0016787">
    <property type="term" value="F:hydrolase activity"/>
    <property type="evidence" value="ECO:0007669"/>
    <property type="project" value="UniProtKB-KW"/>
</dbReference>
<dbReference type="InterPro" id="IPR045540">
    <property type="entry name" value="YegS/DAGK_C"/>
</dbReference>
<keyword evidence="9" id="KW-0808">Transferase</keyword>
<evidence type="ECO:0000256" key="5">
    <source>
        <dbReference type="ARBA" id="ARBA00022989"/>
    </source>
</evidence>
<evidence type="ECO:0000256" key="3">
    <source>
        <dbReference type="ARBA" id="ARBA00022692"/>
    </source>
</evidence>
<dbReference type="GO" id="GO:0016301">
    <property type="term" value="F:kinase activity"/>
    <property type="evidence" value="ECO:0007669"/>
    <property type="project" value="UniProtKB-KW"/>
</dbReference>
<dbReference type="Gene3D" id="3.40.50.10330">
    <property type="entry name" value="Probable inorganic polyphosphate/atp-NAD kinase, domain 1"/>
    <property type="match status" value="1"/>
</dbReference>
<keyword evidence="9" id="KW-0418">Kinase</keyword>
<keyword evidence="6 7" id="KW-0472">Membrane</keyword>
<feature type="transmembrane region" description="Helical" evidence="7">
    <location>
        <begin position="134"/>
        <end position="155"/>
    </location>
</feature>
<keyword evidence="4" id="KW-0378">Hydrolase</keyword>
<keyword evidence="3 7" id="KW-0812">Transmembrane</keyword>
<reference evidence="9" key="1">
    <citation type="submission" date="2020-02" db="EMBL/GenBank/DDBJ databases">
        <authorList>
            <person name="Meier V. D."/>
        </authorList>
    </citation>
    <scope>NUCLEOTIDE SEQUENCE</scope>
    <source>
        <strain evidence="9">AVDCRST_MAG47</strain>
    </source>
</reference>
<feature type="transmembrane region" description="Helical" evidence="7">
    <location>
        <begin position="12"/>
        <end position="30"/>
    </location>
</feature>
<protein>
    <submittedName>
        <fullName evidence="9">Conserved protein with diacylglycerol kinase catalytic domain</fullName>
    </submittedName>
</protein>
<evidence type="ECO:0000256" key="6">
    <source>
        <dbReference type="ARBA" id="ARBA00023136"/>
    </source>
</evidence>
<evidence type="ECO:0000256" key="4">
    <source>
        <dbReference type="ARBA" id="ARBA00022801"/>
    </source>
</evidence>
<dbReference type="SMART" id="SM00046">
    <property type="entry name" value="DAGKc"/>
    <property type="match status" value="1"/>
</dbReference>
<dbReference type="AlphaFoldDB" id="A0A6J4NUE5"/>
<dbReference type="SUPFAM" id="SSF48317">
    <property type="entry name" value="Acid phosphatase/Vanadium-dependent haloperoxidase"/>
    <property type="match status" value="1"/>
</dbReference>
<feature type="domain" description="DAGKc" evidence="8">
    <location>
        <begin position="224"/>
        <end position="354"/>
    </location>
</feature>
<evidence type="ECO:0000313" key="9">
    <source>
        <dbReference type="EMBL" id="CAA9395488.1"/>
    </source>
</evidence>
<keyword evidence="5 7" id="KW-1133">Transmembrane helix</keyword>
<feature type="transmembrane region" description="Helical" evidence="7">
    <location>
        <begin position="93"/>
        <end position="114"/>
    </location>
</feature>
<comment type="subcellular location">
    <subcellularLocation>
        <location evidence="1">Cell membrane</location>
        <topology evidence="1">Multi-pass membrane protein</topology>
    </subcellularLocation>
</comment>
<dbReference type="SUPFAM" id="SSF111331">
    <property type="entry name" value="NAD kinase/diacylglycerol kinase-like"/>
    <property type="match status" value="1"/>
</dbReference>
<dbReference type="InterPro" id="IPR001206">
    <property type="entry name" value="Diacylglycerol_kinase_cat_dom"/>
</dbReference>
<keyword evidence="2" id="KW-1003">Cell membrane</keyword>
<dbReference type="Pfam" id="PF19279">
    <property type="entry name" value="YegS_C"/>
    <property type="match status" value="1"/>
</dbReference>
<dbReference type="InterPro" id="IPR017438">
    <property type="entry name" value="ATP-NAD_kinase_N"/>
</dbReference>
<dbReference type="EMBL" id="CADCUK010000206">
    <property type="protein sequence ID" value="CAA9395488.1"/>
    <property type="molecule type" value="Genomic_DNA"/>
</dbReference>
<evidence type="ECO:0000259" key="8">
    <source>
        <dbReference type="PROSITE" id="PS50146"/>
    </source>
</evidence>
<dbReference type="PANTHER" id="PTHR14969">
    <property type="entry name" value="SPHINGOSINE-1-PHOSPHATE PHOSPHOHYDROLASE"/>
    <property type="match status" value="1"/>
</dbReference>
<dbReference type="PANTHER" id="PTHR14969:SF62">
    <property type="entry name" value="DECAPRENYLPHOSPHORYL-5-PHOSPHORIBOSE PHOSPHATASE RV3807C-RELATED"/>
    <property type="match status" value="1"/>
</dbReference>
<dbReference type="InterPro" id="IPR016064">
    <property type="entry name" value="NAD/diacylglycerol_kinase_sf"/>
</dbReference>
<dbReference type="InterPro" id="IPR000326">
    <property type="entry name" value="PAP2/HPO"/>
</dbReference>
<dbReference type="InterPro" id="IPR036938">
    <property type="entry name" value="PAP2/HPO_sf"/>
</dbReference>
<dbReference type="Gene3D" id="2.60.200.40">
    <property type="match status" value="1"/>
</dbReference>
<organism evidence="9">
    <name type="scientific">uncultured Nocardioidaceae bacterium</name>
    <dbReference type="NCBI Taxonomy" id="253824"/>
    <lineage>
        <taxon>Bacteria</taxon>
        <taxon>Bacillati</taxon>
        <taxon>Actinomycetota</taxon>
        <taxon>Actinomycetes</taxon>
        <taxon>Propionibacteriales</taxon>
        <taxon>Nocardioidaceae</taxon>
        <taxon>environmental samples</taxon>
    </lineage>
</organism>
<evidence type="ECO:0000256" key="1">
    <source>
        <dbReference type="ARBA" id="ARBA00004651"/>
    </source>
</evidence>
<sequence>MALTARTRGRLFLGIVLAGLWILFAGYMVWQHPDTVDRIDHDFGEPFATYTAEHAWLERAAVIAAWWTRFLPMAVYTVIVAGVLAWKGFGRTAAWVVLVAAGCTVTTTLMKMAFDRERPDYALMALQDYGFPSGHSSGIATAAGIVIVLATIFLRRRNQRRIVTVLAVLVALLIGLDRLLLGVHGITDVLTGFALGVLWVVGGVYVADPAPRSPVLDPLPNPLPRTRELAVILNPIKVEDPAAFRALVDQRAVELGWSAPTWYETTIADPGRSMAHDAAMAGAELVVVCGGDGTVRTVCAELAGTGIPVGVVPAGTGNLLARNLALPLYLNAAIDVALNGQDRAIDIVRIAGDMIEPDEHFLVMAGMGFDAAIMEGANEQLKAKVGWLAYFVAGMRHLMFPAMRVEISVDDSPFSRHRARTIVVGNVGFLQAGLPLLPDATIDDGRVDVVIVNPARFLSWLRVVVRVVSRGKKTDATVNRMTGRKVVVRASHDAPRQVDGDPVGAGRELICECLPGKLLVRVPR</sequence>
<proteinExistence type="predicted"/>
<dbReference type="Gene3D" id="1.20.144.10">
    <property type="entry name" value="Phosphatidic acid phosphatase type 2/haloperoxidase"/>
    <property type="match status" value="1"/>
</dbReference>
<dbReference type="Pfam" id="PF01569">
    <property type="entry name" value="PAP2"/>
    <property type="match status" value="1"/>
</dbReference>
<feature type="transmembrane region" description="Helical" evidence="7">
    <location>
        <begin position="189"/>
        <end position="207"/>
    </location>
</feature>
<evidence type="ECO:0000256" key="2">
    <source>
        <dbReference type="ARBA" id="ARBA00022475"/>
    </source>
</evidence>
<dbReference type="GO" id="GO:0005886">
    <property type="term" value="C:plasma membrane"/>
    <property type="evidence" value="ECO:0007669"/>
    <property type="project" value="UniProtKB-SubCell"/>
</dbReference>
<feature type="transmembrane region" description="Helical" evidence="7">
    <location>
        <begin position="66"/>
        <end position="86"/>
    </location>
</feature>
<gene>
    <name evidence="9" type="ORF">AVDCRST_MAG47-3102</name>
</gene>
<accession>A0A6J4NUE5</accession>
<dbReference type="PROSITE" id="PS50146">
    <property type="entry name" value="DAGK"/>
    <property type="match status" value="1"/>
</dbReference>
<evidence type="ECO:0000256" key="7">
    <source>
        <dbReference type="SAM" id="Phobius"/>
    </source>
</evidence>
<name>A0A6J4NUE5_9ACTN</name>
<dbReference type="Pfam" id="PF00781">
    <property type="entry name" value="DAGK_cat"/>
    <property type="match status" value="1"/>
</dbReference>
<feature type="transmembrane region" description="Helical" evidence="7">
    <location>
        <begin position="162"/>
        <end position="183"/>
    </location>
</feature>
<dbReference type="SMART" id="SM00014">
    <property type="entry name" value="acidPPc"/>
    <property type="match status" value="1"/>
</dbReference>